<dbReference type="OrthoDB" id="9775082at2"/>
<proteinExistence type="inferred from homology"/>
<dbReference type="GO" id="GO:0071949">
    <property type="term" value="F:FAD binding"/>
    <property type="evidence" value="ECO:0007669"/>
    <property type="project" value="InterPro"/>
</dbReference>
<dbReference type="PANTHER" id="PTHR42973:SF39">
    <property type="entry name" value="FAD-BINDING PCMH-TYPE DOMAIN-CONTAINING PROTEIN"/>
    <property type="match status" value="1"/>
</dbReference>
<evidence type="ECO:0000256" key="3">
    <source>
        <dbReference type="ARBA" id="ARBA00022630"/>
    </source>
</evidence>
<evidence type="ECO:0000256" key="1">
    <source>
        <dbReference type="ARBA" id="ARBA00001974"/>
    </source>
</evidence>
<evidence type="ECO:0000313" key="8">
    <source>
        <dbReference type="Proteomes" id="UP000199632"/>
    </source>
</evidence>
<protein>
    <submittedName>
        <fullName evidence="7">FAD/FMN-containing dehydrogenase</fullName>
    </submittedName>
</protein>
<comment type="similarity">
    <text evidence="2">Belongs to the oxygen-dependent FAD-linked oxidoreductase family.</text>
</comment>
<reference evidence="8" key="1">
    <citation type="submission" date="2016-10" db="EMBL/GenBank/DDBJ databases">
        <authorList>
            <person name="Varghese N."/>
            <person name="Submissions S."/>
        </authorList>
    </citation>
    <scope>NUCLEOTIDE SEQUENCE [LARGE SCALE GENOMIC DNA]</scope>
    <source>
        <strain evidence="8">DSM 44718</strain>
    </source>
</reference>
<keyword evidence="8" id="KW-1185">Reference proteome</keyword>
<keyword evidence="4" id="KW-0274">FAD</keyword>
<dbReference type="InterPro" id="IPR050416">
    <property type="entry name" value="FAD-linked_Oxidoreductase"/>
</dbReference>
<evidence type="ECO:0000256" key="5">
    <source>
        <dbReference type="ARBA" id="ARBA00023002"/>
    </source>
</evidence>
<dbReference type="InterPro" id="IPR016166">
    <property type="entry name" value="FAD-bd_PCMH"/>
</dbReference>
<evidence type="ECO:0000256" key="2">
    <source>
        <dbReference type="ARBA" id="ARBA00005466"/>
    </source>
</evidence>
<dbReference type="EMBL" id="FNQB01000001">
    <property type="protein sequence ID" value="SDY77291.1"/>
    <property type="molecule type" value="Genomic_DNA"/>
</dbReference>
<keyword evidence="5" id="KW-0560">Oxidoreductase</keyword>
<sequence>MTTTSLTGQVLHPTDAGYDEARSVWNAMVDRRPALIVRCGTVTDVVNAIRHAREHDLEIGVRCGGHSVLGLAVPAGGLMIDLTPMGGVTVDPRTRRARVQGGALLGALDRAAQRHGLATTAGNVSHTGVGGLTLGGGMGWLARRFGLSCDNVVSFEVVTADGALVTASRTEHPELFWGLRGGGGNFGIVTSFEFQLHEIGTRALLASYLFDPADGVAVLEGWRELNAVAPREATYFASIGADGVDVGFVWVGDPERGRRLTRDLAGLGRTRRETVREMSYLDLQTIDDAVDGHHFRRYWKGLYLDRLPAEAAAALVERGDGAEALRPTMSLQAYGGAIQDVPEDEAAYGQRGTLFELVAAARWDDPAEDADRMAAARSAVAPLTAYSSGMYLNTLSDEGAAGVRRAFPPAKLARLAALKRSYDPANVFHLNQNIAPA</sequence>
<dbReference type="Gene3D" id="3.40.462.20">
    <property type="match status" value="1"/>
</dbReference>
<organism evidence="7 8">
    <name type="scientific">Asanoa ishikariensis</name>
    <dbReference type="NCBI Taxonomy" id="137265"/>
    <lineage>
        <taxon>Bacteria</taxon>
        <taxon>Bacillati</taxon>
        <taxon>Actinomycetota</taxon>
        <taxon>Actinomycetes</taxon>
        <taxon>Micromonosporales</taxon>
        <taxon>Micromonosporaceae</taxon>
        <taxon>Asanoa</taxon>
    </lineage>
</organism>
<dbReference type="InterPro" id="IPR016169">
    <property type="entry name" value="FAD-bd_PCMH_sub2"/>
</dbReference>
<dbReference type="InterPro" id="IPR016167">
    <property type="entry name" value="FAD-bd_PCMH_sub1"/>
</dbReference>
<dbReference type="SUPFAM" id="SSF56176">
    <property type="entry name" value="FAD-binding/transporter-associated domain-like"/>
    <property type="match status" value="1"/>
</dbReference>
<keyword evidence="3" id="KW-0285">Flavoprotein</keyword>
<dbReference type="RefSeq" id="WP_090788618.1">
    <property type="nucleotide sequence ID" value="NZ_BOND01000017.1"/>
</dbReference>
<gene>
    <name evidence="7" type="ORF">SAMN05421684_1471</name>
</gene>
<dbReference type="PROSITE" id="PS51387">
    <property type="entry name" value="FAD_PCMH"/>
    <property type="match status" value="1"/>
</dbReference>
<name>A0A1H3MKT2_9ACTN</name>
<dbReference type="Pfam" id="PF08031">
    <property type="entry name" value="BBE"/>
    <property type="match status" value="1"/>
</dbReference>
<dbReference type="AlphaFoldDB" id="A0A1H3MKT2"/>
<evidence type="ECO:0000259" key="6">
    <source>
        <dbReference type="PROSITE" id="PS51387"/>
    </source>
</evidence>
<dbReference type="STRING" id="137265.SAMN05421684_1471"/>
<dbReference type="Pfam" id="PF01565">
    <property type="entry name" value="FAD_binding_4"/>
    <property type="match status" value="1"/>
</dbReference>
<feature type="domain" description="FAD-binding PCMH-type" evidence="6">
    <location>
        <begin position="29"/>
        <end position="199"/>
    </location>
</feature>
<dbReference type="InterPro" id="IPR012951">
    <property type="entry name" value="BBE"/>
</dbReference>
<accession>A0A1H3MKT2</accession>
<dbReference type="Gene3D" id="3.30.43.10">
    <property type="entry name" value="Uridine Diphospho-n-acetylenolpyruvylglucosamine Reductase, domain 2"/>
    <property type="match status" value="1"/>
</dbReference>
<evidence type="ECO:0000256" key="4">
    <source>
        <dbReference type="ARBA" id="ARBA00022827"/>
    </source>
</evidence>
<dbReference type="Proteomes" id="UP000199632">
    <property type="component" value="Unassembled WGS sequence"/>
</dbReference>
<dbReference type="PANTHER" id="PTHR42973">
    <property type="entry name" value="BINDING OXIDOREDUCTASE, PUTATIVE (AFU_ORTHOLOGUE AFUA_1G17690)-RELATED"/>
    <property type="match status" value="1"/>
</dbReference>
<dbReference type="InterPro" id="IPR006094">
    <property type="entry name" value="Oxid_FAD_bind_N"/>
</dbReference>
<evidence type="ECO:0000313" key="7">
    <source>
        <dbReference type="EMBL" id="SDY77291.1"/>
    </source>
</evidence>
<dbReference type="GO" id="GO:0016491">
    <property type="term" value="F:oxidoreductase activity"/>
    <property type="evidence" value="ECO:0007669"/>
    <property type="project" value="UniProtKB-KW"/>
</dbReference>
<comment type="cofactor">
    <cofactor evidence="1">
        <name>FAD</name>
        <dbReference type="ChEBI" id="CHEBI:57692"/>
    </cofactor>
</comment>
<dbReference type="Gene3D" id="3.30.465.10">
    <property type="match status" value="1"/>
</dbReference>
<dbReference type="InterPro" id="IPR036318">
    <property type="entry name" value="FAD-bd_PCMH-like_sf"/>
</dbReference>